<dbReference type="EMBL" id="CABIJS010000333">
    <property type="protein sequence ID" value="VUZ49635.1"/>
    <property type="molecule type" value="Genomic_DNA"/>
</dbReference>
<sequence length="78" mass="9091">MAEEGPDGSRSFTNFDDSVSFLGHQMRSEMLDDSFKNVRFVQDQSEELSKLRIDNFNLRLLCHKYEEVFKRGQIENAG</sequence>
<evidence type="ECO:0000313" key="2">
    <source>
        <dbReference type="Proteomes" id="UP000321570"/>
    </source>
</evidence>
<gene>
    <name evidence="1" type="ORF">WMSIL1_LOCUS8848</name>
</gene>
<name>A0A564YQZ5_HYMDI</name>
<dbReference type="Proteomes" id="UP000321570">
    <property type="component" value="Unassembled WGS sequence"/>
</dbReference>
<protein>
    <submittedName>
        <fullName evidence="1">Uncharacterized protein</fullName>
    </submittedName>
</protein>
<accession>A0A564YQZ5</accession>
<reference evidence="1 2" key="1">
    <citation type="submission" date="2019-07" db="EMBL/GenBank/DDBJ databases">
        <authorList>
            <person name="Jastrzebski P J."/>
            <person name="Paukszto L."/>
            <person name="Jastrzebski P J."/>
        </authorList>
    </citation>
    <scope>NUCLEOTIDE SEQUENCE [LARGE SCALE GENOMIC DNA]</scope>
    <source>
        <strain evidence="1 2">WMS-il1</strain>
    </source>
</reference>
<proteinExistence type="predicted"/>
<feature type="non-terminal residue" evidence="1">
    <location>
        <position position="78"/>
    </location>
</feature>
<organism evidence="1 2">
    <name type="scientific">Hymenolepis diminuta</name>
    <name type="common">Rat tapeworm</name>
    <dbReference type="NCBI Taxonomy" id="6216"/>
    <lineage>
        <taxon>Eukaryota</taxon>
        <taxon>Metazoa</taxon>
        <taxon>Spiralia</taxon>
        <taxon>Lophotrochozoa</taxon>
        <taxon>Platyhelminthes</taxon>
        <taxon>Cestoda</taxon>
        <taxon>Eucestoda</taxon>
        <taxon>Cyclophyllidea</taxon>
        <taxon>Hymenolepididae</taxon>
        <taxon>Hymenolepis</taxon>
    </lineage>
</organism>
<evidence type="ECO:0000313" key="1">
    <source>
        <dbReference type="EMBL" id="VUZ49635.1"/>
    </source>
</evidence>
<keyword evidence="2" id="KW-1185">Reference proteome</keyword>
<dbReference type="AlphaFoldDB" id="A0A564YQZ5"/>